<name>A0A645EQT5_9ZZZZ</name>
<protein>
    <recommendedName>
        <fullName evidence="1">PucR C-terminal helix-turn-helix domain-containing protein</fullName>
    </recommendedName>
</protein>
<dbReference type="Pfam" id="PF13556">
    <property type="entry name" value="HTH_30"/>
    <property type="match status" value="1"/>
</dbReference>
<dbReference type="InterPro" id="IPR051448">
    <property type="entry name" value="CdaR-like_regulators"/>
</dbReference>
<dbReference type="Gene3D" id="1.10.10.2840">
    <property type="entry name" value="PucR C-terminal helix-turn-helix domain"/>
    <property type="match status" value="1"/>
</dbReference>
<dbReference type="AlphaFoldDB" id="A0A645EQT5"/>
<feature type="domain" description="PucR C-terminal helix-turn-helix" evidence="1">
    <location>
        <begin position="184"/>
        <end position="231"/>
    </location>
</feature>
<sequence length="247" mass="28065">MHRENEPVARSFQALFHNEDSAKNTIEALQTLGWSALDEYAVIAIEPTDRDLRAAQADTICDLLEDRLDHCCAFPFLPVVAAVVKTNLLEIDLLKSKLRDLANKNEIKIGMCESFAGFLLFPERLDQAKTALNYVDEFSGAAAFSDVFEHELSAQLQHEAPKALLCMRSVLALAKYDNEHETNYLETAEQYAKNRFNAVRTAGKLFIHRSTFLYRLERIKAQFGLDLDDRSLSLLHLLYSLQIVKEL</sequence>
<dbReference type="PANTHER" id="PTHR33744">
    <property type="entry name" value="CARBOHYDRATE DIACID REGULATOR"/>
    <property type="match status" value="1"/>
</dbReference>
<dbReference type="InterPro" id="IPR025736">
    <property type="entry name" value="PucR_C-HTH_dom"/>
</dbReference>
<accession>A0A645EQT5</accession>
<organism evidence="2">
    <name type="scientific">bioreactor metagenome</name>
    <dbReference type="NCBI Taxonomy" id="1076179"/>
    <lineage>
        <taxon>unclassified sequences</taxon>
        <taxon>metagenomes</taxon>
        <taxon>ecological metagenomes</taxon>
    </lineage>
</organism>
<comment type="caution">
    <text evidence="2">The sequence shown here is derived from an EMBL/GenBank/DDBJ whole genome shotgun (WGS) entry which is preliminary data.</text>
</comment>
<proteinExistence type="predicted"/>
<reference evidence="2" key="1">
    <citation type="submission" date="2019-08" db="EMBL/GenBank/DDBJ databases">
        <authorList>
            <person name="Kucharzyk K."/>
            <person name="Murdoch R.W."/>
            <person name="Higgins S."/>
            <person name="Loffler F."/>
        </authorList>
    </citation>
    <scope>NUCLEOTIDE SEQUENCE</scope>
</reference>
<evidence type="ECO:0000313" key="2">
    <source>
        <dbReference type="EMBL" id="MPN03806.1"/>
    </source>
</evidence>
<evidence type="ECO:0000259" key="1">
    <source>
        <dbReference type="Pfam" id="PF13556"/>
    </source>
</evidence>
<dbReference type="EMBL" id="VSSQ01049725">
    <property type="protein sequence ID" value="MPN03806.1"/>
    <property type="molecule type" value="Genomic_DNA"/>
</dbReference>
<dbReference type="InterPro" id="IPR042070">
    <property type="entry name" value="PucR_C-HTH_sf"/>
</dbReference>
<gene>
    <name evidence="2" type="ORF">SDC9_151040</name>
</gene>